<name>A0A7Y6NTR2_9BURK</name>
<evidence type="ECO:0000313" key="2">
    <source>
        <dbReference type="EMBL" id="NUZ09118.1"/>
    </source>
</evidence>
<comment type="caution">
    <text evidence="2">The sequence shown here is derived from an EMBL/GenBank/DDBJ whole genome shotgun (WGS) entry which is preliminary data.</text>
</comment>
<gene>
    <name evidence="2" type="ORF">HQN59_25605</name>
</gene>
<sequence length="63" mass="6621">MEDEHAGLLEPIIGSRPRNRGMKGPFTALRGPGAKSLGGSAPRFGHDSGVGIAALRFRNDHPS</sequence>
<dbReference type="EMBL" id="JABWMJ010000031">
    <property type="protein sequence ID" value="NUZ09118.1"/>
    <property type="molecule type" value="Genomic_DNA"/>
</dbReference>
<proteinExistence type="predicted"/>
<organism evidence="2 3">
    <name type="scientific">Piscinibacter koreensis</name>
    <dbReference type="NCBI Taxonomy" id="2742824"/>
    <lineage>
        <taxon>Bacteria</taxon>
        <taxon>Pseudomonadati</taxon>
        <taxon>Pseudomonadota</taxon>
        <taxon>Betaproteobacteria</taxon>
        <taxon>Burkholderiales</taxon>
        <taxon>Sphaerotilaceae</taxon>
        <taxon>Piscinibacter</taxon>
    </lineage>
</organism>
<keyword evidence="3" id="KW-1185">Reference proteome</keyword>
<reference evidence="2 3" key="1">
    <citation type="submission" date="2020-06" db="EMBL/GenBank/DDBJ databases">
        <title>Schlegella sp. ID0723 isolated from air conditioner.</title>
        <authorList>
            <person name="Kim D.Y."/>
            <person name="Kim D.-U."/>
        </authorList>
    </citation>
    <scope>NUCLEOTIDE SEQUENCE [LARGE SCALE GENOMIC DNA]</scope>
    <source>
        <strain evidence="2 3">ID0723</strain>
    </source>
</reference>
<dbReference type="RefSeq" id="WP_176071960.1">
    <property type="nucleotide sequence ID" value="NZ_JABWMJ010000031.1"/>
</dbReference>
<evidence type="ECO:0000256" key="1">
    <source>
        <dbReference type="SAM" id="MobiDB-lite"/>
    </source>
</evidence>
<accession>A0A7Y6NTR2</accession>
<dbReference type="Proteomes" id="UP000529637">
    <property type="component" value="Unassembled WGS sequence"/>
</dbReference>
<feature type="region of interest" description="Disordered" evidence="1">
    <location>
        <begin position="1"/>
        <end position="45"/>
    </location>
</feature>
<dbReference type="AlphaFoldDB" id="A0A7Y6NTR2"/>
<protein>
    <submittedName>
        <fullName evidence="2">Uncharacterized protein</fullName>
    </submittedName>
</protein>
<evidence type="ECO:0000313" key="3">
    <source>
        <dbReference type="Proteomes" id="UP000529637"/>
    </source>
</evidence>